<sequence>MNPSSFQPMMSSVSRKRMLPIGADDNVLMPAAKKIRSLTASQVLQQLRQMYNSDLLLMELVGLCAYLTVAVDHGYPIGPGAYDHFAVKYPIFKEARKQELAARKLNKNSFMPQGYKCESYHTWFLEKVPTLAVSKVLTPQRVEAIVTENPYTFMLVSAQMQRIMNE</sequence>
<evidence type="ECO:0000313" key="2">
    <source>
        <dbReference type="Proteomes" id="UP001161757"/>
    </source>
</evidence>
<name>A0AAN6F4X8_EXODE</name>
<accession>A0AAN6F4X8</accession>
<reference evidence="1" key="1">
    <citation type="submission" date="2023-01" db="EMBL/GenBank/DDBJ databases">
        <title>Exophiala dermititidis isolated from Cystic Fibrosis Patient.</title>
        <authorList>
            <person name="Kurbessoian T."/>
            <person name="Crocker A."/>
            <person name="Murante D."/>
            <person name="Hogan D.A."/>
            <person name="Stajich J.E."/>
        </authorList>
    </citation>
    <scope>NUCLEOTIDE SEQUENCE</scope>
    <source>
        <strain evidence="1">Ex8</strain>
    </source>
</reference>
<protein>
    <submittedName>
        <fullName evidence="1">Uncharacterized protein</fullName>
    </submittedName>
</protein>
<gene>
    <name evidence="1" type="ORF">HRR80_000357</name>
</gene>
<dbReference type="EMBL" id="JAJGCB010000001">
    <property type="protein sequence ID" value="KAJ8995592.1"/>
    <property type="molecule type" value="Genomic_DNA"/>
</dbReference>
<proteinExistence type="predicted"/>
<comment type="caution">
    <text evidence="1">The sequence shown here is derived from an EMBL/GenBank/DDBJ whole genome shotgun (WGS) entry which is preliminary data.</text>
</comment>
<organism evidence="1 2">
    <name type="scientific">Exophiala dermatitidis</name>
    <name type="common">Black yeast-like fungus</name>
    <name type="synonym">Wangiella dermatitidis</name>
    <dbReference type="NCBI Taxonomy" id="5970"/>
    <lineage>
        <taxon>Eukaryota</taxon>
        <taxon>Fungi</taxon>
        <taxon>Dikarya</taxon>
        <taxon>Ascomycota</taxon>
        <taxon>Pezizomycotina</taxon>
        <taxon>Eurotiomycetes</taxon>
        <taxon>Chaetothyriomycetidae</taxon>
        <taxon>Chaetothyriales</taxon>
        <taxon>Herpotrichiellaceae</taxon>
        <taxon>Exophiala</taxon>
    </lineage>
</organism>
<dbReference type="AlphaFoldDB" id="A0AAN6F4X8"/>
<dbReference type="Proteomes" id="UP001161757">
    <property type="component" value="Unassembled WGS sequence"/>
</dbReference>
<evidence type="ECO:0000313" key="1">
    <source>
        <dbReference type="EMBL" id="KAJ8995592.1"/>
    </source>
</evidence>